<reference evidence="4" key="1">
    <citation type="journal article" date="2019" name="Int. J. Syst. Evol. Microbiol.">
        <title>The Global Catalogue of Microorganisms (GCM) 10K type strain sequencing project: providing services to taxonomists for standard genome sequencing and annotation.</title>
        <authorList>
            <consortium name="The Broad Institute Genomics Platform"/>
            <consortium name="The Broad Institute Genome Sequencing Center for Infectious Disease"/>
            <person name="Wu L."/>
            <person name="Ma J."/>
        </authorList>
    </citation>
    <scope>NUCLEOTIDE SEQUENCE [LARGE SCALE GENOMIC DNA]</scope>
    <source>
        <strain evidence="4">CCUG 62981</strain>
    </source>
</reference>
<feature type="region of interest" description="Disordered" evidence="1">
    <location>
        <begin position="1074"/>
        <end position="1102"/>
    </location>
</feature>
<evidence type="ECO:0000313" key="3">
    <source>
        <dbReference type="EMBL" id="MFC4726228.1"/>
    </source>
</evidence>
<proteinExistence type="predicted"/>
<sequence length="1689" mass="179913">MSETNRLRLPPIPLVPAGIAGAGILAVTAAAAFLLLTGGQDDATPPEQPESVIAAGEAADSGELSGSWIVQYPDRLLGRISGRAIVSEDESQVTVRLTHPVTGERHTLRSTSLSRSGNRLRVTLEGSSPAAPSAYMQPMSGEVLRVGEGHPLDRPGPGGVTLTLRDAEADVELLEPEAPPRDTVELDLAISHGALSGEWEQRVHPETGRDDSGSGRLGEFSYLDDGTGLAVQRGPEIWTRPEPVIHMAVVNADQHGLLTSGAPRFPYPWSGDGTGVLHPDTATRYILVLGEDLPVEVGEPVRLESASEAISYYVHAKPYRFDDNPALRPLLDAAWSQIESGLRQQLLASSPSGALTATDQARMVQLMTELRQMDFILLRAELEPGALPGAHDFTLNGAAGSWVLRYGNMTGQFAFARPLPGGGDATALSEPVSFAFAPDLLYLEVRTTVDIPVETLRFQVWVNNQPHLFDGWRDITAVRLALTDEDEDDLALRRAVAREAGIDPGTIRPVRTYRSPPVALVTAGASAADAGTIPGVEPGYRIPVSTGDLVRGVLATPDDYRVTPAFAEVRVAASPGEVTAWTLGPDAGSALGWTPAVAQAMACANLEFEVPVDFEASARRVARAFTNTIILQGERRQLEMRVGDHAAMLILRDTFIEMMTAQERALAAIRTPAAIASFRAETGPAIAADNLHPLGQLEISGPDGSRLDFSFTFADDAFLQGRFGLDAAGLAAWREQATREALAAYLAETRRALQLARAVRPCGDEQRLIELTGRGFDGVYQYALGRLVTFQPTSLAPGDYAKPDRAARAWLLGVPVFASALQAQQAYSSDDTRAIITATSLATGIAGAAGGLASAGLGLLGGVEAGGAIGAFAYSAAVLGQAGSALALATDAASAGMVAVAQASNVRTAADEVRFARAAALSIGTMRLEEAIENEPGFADIFTELYQETLTAALGNLDIAANFTVLRRFGTSSRYVTHTGELIASGRRTAGQNAAVNRGRELLGSVPAEARITAAPRASGLAEPPAIDARTFDAAYPDGQQLAAPVNIDAAALRNPANPSRLLDPAEVAPDPGVFGGRGGDTVAEGTGGASAASAPTPEPPRTVAEFAQRNQQAVDAYRAAQAEAETVFAAGGELSSGQIARLESDVSHYMAQSLLSEAAREAQRAGLSFAEIEQILAGRTDIFNPVTARLALVRDLEYAAVQRLGYVIVPEPDAVELLGYITRALNEGPDAVALSGMDMVRLRQWIGTYAASGFDFFDALGRMGTFSDFVETTVRTNPGAGFEALTDATGIDALRRAMQRHGLVGREVEQVITNTRRSQPAVVSGLSDARARPRADAVDLVATVAAARRTASGLGEAALDQTERTALSLAREALAEAGSAGARPSWARALDENTYAFLRRLSAREDVRRFAQSHPALMAEISATEAGRAALIRLPYDSVEELAAEVARETRRIRHPVPGFFDQLRPGQPDPAGIHIPEPRRTNYGDFFPDAPDRQSVSLVAQVNGRDVATFERSVLALEDGGRQLIMEYAMARTAPRYLTGLDVHSLPDLGRTPMATYMNVRAMQELGIGFGDPALVSVKMSEVYNANTALELAWMRRVYGEENISDFLRHTHSVRYAESALNQAGYRVTDVRLTKPISRETARQAVGGSFFHSNLSGEEFLRRYGIAPDEMIESGWDIIIDIAPVTF</sequence>
<feature type="transmembrane region" description="Helical" evidence="2">
    <location>
        <begin position="12"/>
        <end position="36"/>
    </location>
</feature>
<keyword evidence="4" id="KW-1185">Reference proteome</keyword>
<evidence type="ECO:0000256" key="1">
    <source>
        <dbReference type="SAM" id="MobiDB-lite"/>
    </source>
</evidence>
<comment type="caution">
    <text evidence="3">The sequence shown here is derived from an EMBL/GenBank/DDBJ whole genome shotgun (WGS) entry which is preliminary data.</text>
</comment>
<evidence type="ECO:0000313" key="4">
    <source>
        <dbReference type="Proteomes" id="UP001596024"/>
    </source>
</evidence>
<evidence type="ECO:0000256" key="2">
    <source>
        <dbReference type="SAM" id="Phobius"/>
    </source>
</evidence>
<dbReference type="EMBL" id="JBHSGQ010000008">
    <property type="protein sequence ID" value="MFC4726228.1"/>
    <property type="molecule type" value="Genomic_DNA"/>
</dbReference>
<gene>
    <name evidence="3" type="ORF">ACFPB0_13085</name>
</gene>
<organism evidence="3 4">
    <name type="scientific">Glycocaulis abyssi</name>
    <dbReference type="NCBI Taxonomy" id="1433403"/>
    <lineage>
        <taxon>Bacteria</taxon>
        <taxon>Pseudomonadati</taxon>
        <taxon>Pseudomonadota</taxon>
        <taxon>Alphaproteobacteria</taxon>
        <taxon>Maricaulales</taxon>
        <taxon>Maricaulaceae</taxon>
        <taxon>Glycocaulis</taxon>
    </lineage>
</organism>
<keyword evidence="2" id="KW-0472">Membrane</keyword>
<name>A0ABV9NI40_9PROT</name>
<keyword evidence="2" id="KW-1133">Transmembrane helix</keyword>
<accession>A0ABV9NI40</accession>
<keyword evidence="2" id="KW-0812">Transmembrane</keyword>
<protein>
    <submittedName>
        <fullName evidence="3">Uncharacterized protein</fullName>
    </submittedName>
</protein>
<dbReference type="Proteomes" id="UP001596024">
    <property type="component" value="Unassembled WGS sequence"/>
</dbReference>
<dbReference type="RefSeq" id="WP_371393106.1">
    <property type="nucleotide sequence ID" value="NZ_CP163421.1"/>
</dbReference>